<feature type="compositionally biased region" description="Basic residues" evidence="1">
    <location>
        <begin position="40"/>
        <end position="49"/>
    </location>
</feature>
<dbReference type="EMBL" id="VSRR010038766">
    <property type="protein sequence ID" value="MPC74359.1"/>
    <property type="molecule type" value="Genomic_DNA"/>
</dbReference>
<sequence length="107" mass="11650">MPAPVAYSDARRSNNRYEASRQSGPVRPAADSSVCLTTAKRQHRPRASRRSLGNAHVTPFAQPSAYPKLDFDPKKLNTPCLPHVPHLLKRRGGAGSQGRPRGKTGVI</sequence>
<organism evidence="2 3">
    <name type="scientific">Portunus trituberculatus</name>
    <name type="common">Swimming crab</name>
    <name type="synonym">Neptunus trituberculatus</name>
    <dbReference type="NCBI Taxonomy" id="210409"/>
    <lineage>
        <taxon>Eukaryota</taxon>
        <taxon>Metazoa</taxon>
        <taxon>Ecdysozoa</taxon>
        <taxon>Arthropoda</taxon>
        <taxon>Crustacea</taxon>
        <taxon>Multicrustacea</taxon>
        <taxon>Malacostraca</taxon>
        <taxon>Eumalacostraca</taxon>
        <taxon>Eucarida</taxon>
        <taxon>Decapoda</taxon>
        <taxon>Pleocyemata</taxon>
        <taxon>Brachyura</taxon>
        <taxon>Eubrachyura</taxon>
        <taxon>Portunoidea</taxon>
        <taxon>Portunidae</taxon>
        <taxon>Portuninae</taxon>
        <taxon>Portunus</taxon>
    </lineage>
</organism>
<comment type="caution">
    <text evidence="2">The sequence shown here is derived from an EMBL/GenBank/DDBJ whole genome shotgun (WGS) entry which is preliminary data.</text>
</comment>
<evidence type="ECO:0000313" key="3">
    <source>
        <dbReference type="Proteomes" id="UP000324222"/>
    </source>
</evidence>
<keyword evidence="3" id="KW-1185">Reference proteome</keyword>
<name>A0A5B7HX74_PORTR</name>
<gene>
    <name evidence="2" type="ORF">E2C01_068716</name>
</gene>
<evidence type="ECO:0000313" key="2">
    <source>
        <dbReference type="EMBL" id="MPC74359.1"/>
    </source>
</evidence>
<feature type="region of interest" description="Disordered" evidence="1">
    <location>
        <begin position="1"/>
        <end position="107"/>
    </location>
</feature>
<dbReference type="AlphaFoldDB" id="A0A5B7HX74"/>
<accession>A0A5B7HX74</accession>
<dbReference type="Proteomes" id="UP000324222">
    <property type="component" value="Unassembled WGS sequence"/>
</dbReference>
<proteinExistence type="predicted"/>
<protein>
    <submittedName>
        <fullName evidence="2">Uncharacterized protein</fullName>
    </submittedName>
</protein>
<reference evidence="2 3" key="1">
    <citation type="submission" date="2019-05" db="EMBL/GenBank/DDBJ databases">
        <title>Another draft genome of Portunus trituberculatus and its Hox gene families provides insights of decapod evolution.</title>
        <authorList>
            <person name="Jeong J.-H."/>
            <person name="Song I."/>
            <person name="Kim S."/>
            <person name="Choi T."/>
            <person name="Kim D."/>
            <person name="Ryu S."/>
            <person name="Kim W."/>
        </authorList>
    </citation>
    <scope>NUCLEOTIDE SEQUENCE [LARGE SCALE GENOMIC DNA]</scope>
    <source>
        <tissue evidence="2">Muscle</tissue>
    </source>
</reference>
<evidence type="ECO:0000256" key="1">
    <source>
        <dbReference type="SAM" id="MobiDB-lite"/>
    </source>
</evidence>